<evidence type="ECO:0000313" key="12">
    <source>
        <dbReference type="EMBL" id="KAE8151847.1"/>
    </source>
</evidence>
<feature type="transmembrane region" description="Helical" evidence="9">
    <location>
        <begin position="299"/>
        <end position="318"/>
    </location>
</feature>
<feature type="domain" description="Major facilitator superfamily (MFS) profile" evidence="11">
    <location>
        <begin position="9"/>
        <end position="452"/>
    </location>
</feature>
<evidence type="ECO:0000256" key="1">
    <source>
        <dbReference type="ARBA" id="ARBA00004141"/>
    </source>
</evidence>
<dbReference type="InterPro" id="IPR050360">
    <property type="entry name" value="MFS_Sugar_Transporters"/>
</dbReference>
<evidence type="ECO:0000256" key="10">
    <source>
        <dbReference type="SAM" id="SignalP"/>
    </source>
</evidence>
<name>A0A5N6TZP7_ASPAV</name>
<dbReference type="InterPro" id="IPR020846">
    <property type="entry name" value="MFS_dom"/>
</dbReference>
<dbReference type="InterPro" id="IPR003663">
    <property type="entry name" value="Sugar/inositol_transpt"/>
</dbReference>
<comment type="subcellular location">
    <subcellularLocation>
        <location evidence="1">Membrane</location>
        <topology evidence="1">Multi-pass membrane protein</topology>
    </subcellularLocation>
</comment>
<reference evidence="12 13" key="1">
    <citation type="submission" date="2019-04" db="EMBL/GenBank/DDBJ databases">
        <title>Friends and foes A comparative genomics study of 23 Aspergillus species from section Flavi.</title>
        <authorList>
            <consortium name="DOE Joint Genome Institute"/>
            <person name="Kjaerbolling I."/>
            <person name="Vesth T."/>
            <person name="Frisvad J.C."/>
            <person name="Nybo J.L."/>
            <person name="Theobald S."/>
            <person name="Kildgaard S."/>
            <person name="Isbrandt T."/>
            <person name="Kuo A."/>
            <person name="Sato A."/>
            <person name="Lyhne E.K."/>
            <person name="Kogle M.E."/>
            <person name="Wiebenga A."/>
            <person name="Kun R.S."/>
            <person name="Lubbers R.J."/>
            <person name="Makela M.R."/>
            <person name="Barry K."/>
            <person name="Chovatia M."/>
            <person name="Clum A."/>
            <person name="Daum C."/>
            <person name="Haridas S."/>
            <person name="He G."/>
            <person name="LaButti K."/>
            <person name="Lipzen A."/>
            <person name="Mondo S."/>
            <person name="Riley R."/>
            <person name="Salamov A."/>
            <person name="Simmons B.A."/>
            <person name="Magnuson J.K."/>
            <person name="Henrissat B."/>
            <person name="Mortensen U.H."/>
            <person name="Larsen T.O."/>
            <person name="Devries R.P."/>
            <person name="Grigoriev I.V."/>
            <person name="Machida M."/>
            <person name="Baker S.E."/>
            <person name="Andersen M.R."/>
        </authorList>
    </citation>
    <scope>NUCLEOTIDE SEQUENCE [LARGE SCALE GENOMIC DNA]</scope>
    <source>
        <strain evidence="12 13">IBT 18842</strain>
    </source>
</reference>
<dbReference type="PANTHER" id="PTHR48022:SF11">
    <property type="entry name" value="MONOSACCHARIDE TRANSPORTER (HXT8), PUTATIVE (AFU_ORTHOLOGUE AFUA_2G08120)-RELATED"/>
    <property type="match status" value="1"/>
</dbReference>
<keyword evidence="13" id="KW-1185">Reference proteome</keyword>
<comment type="similarity">
    <text evidence="2 7">Belongs to the major facilitator superfamily. Sugar transporter (TC 2.A.1.1) family.</text>
</comment>
<dbReference type="PRINTS" id="PR00171">
    <property type="entry name" value="SUGRTRNSPORT"/>
</dbReference>
<keyword evidence="3 7" id="KW-0813">Transport</keyword>
<evidence type="ECO:0000259" key="11">
    <source>
        <dbReference type="PROSITE" id="PS50850"/>
    </source>
</evidence>
<evidence type="ECO:0000256" key="5">
    <source>
        <dbReference type="ARBA" id="ARBA00022989"/>
    </source>
</evidence>
<evidence type="ECO:0000256" key="4">
    <source>
        <dbReference type="ARBA" id="ARBA00022692"/>
    </source>
</evidence>
<evidence type="ECO:0000256" key="2">
    <source>
        <dbReference type="ARBA" id="ARBA00010992"/>
    </source>
</evidence>
<keyword evidence="10" id="KW-0732">Signal</keyword>
<proteinExistence type="inferred from homology"/>
<dbReference type="GO" id="GO:0016020">
    <property type="term" value="C:membrane"/>
    <property type="evidence" value="ECO:0007669"/>
    <property type="project" value="UniProtKB-SubCell"/>
</dbReference>
<feature type="transmembrane region" description="Helical" evidence="9">
    <location>
        <begin position="429"/>
        <end position="448"/>
    </location>
</feature>
<dbReference type="InterPro" id="IPR036259">
    <property type="entry name" value="MFS_trans_sf"/>
</dbReference>
<accession>A0A5N6TZP7</accession>
<dbReference type="InterPro" id="IPR005829">
    <property type="entry name" value="Sugar_transporter_CS"/>
</dbReference>
<dbReference type="InterPro" id="IPR005828">
    <property type="entry name" value="MFS_sugar_transport-like"/>
</dbReference>
<dbReference type="Gene3D" id="1.20.1250.20">
    <property type="entry name" value="MFS general substrate transporter like domains"/>
    <property type="match status" value="1"/>
</dbReference>
<dbReference type="Proteomes" id="UP000325780">
    <property type="component" value="Unassembled WGS sequence"/>
</dbReference>
<feature type="transmembrane region" description="Helical" evidence="9">
    <location>
        <begin position="138"/>
        <end position="158"/>
    </location>
</feature>
<feature type="chain" id="PRO_5025036101" evidence="10">
    <location>
        <begin position="22"/>
        <end position="498"/>
    </location>
</feature>
<keyword evidence="5 9" id="KW-1133">Transmembrane helix</keyword>
<dbReference type="SUPFAM" id="SSF103473">
    <property type="entry name" value="MFS general substrate transporter"/>
    <property type="match status" value="1"/>
</dbReference>
<dbReference type="EMBL" id="ML742063">
    <property type="protein sequence ID" value="KAE8151847.1"/>
    <property type="molecule type" value="Genomic_DNA"/>
</dbReference>
<organism evidence="12 13">
    <name type="scientific">Aspergillus avenaceus</name>
    <dbReference type="NCBI Taxonomy" id="36643"/>
    <lineage>
        <taxon>Eukaryota</taxon>
        <taxon>Fungi</taxon>
        <taxon>Dikarya</taxon>
        <taxon>Ascomycota</taxon>
        <taxon>Pezizomycotina</taxon>
        <taxon>Eurotiomycetes</taxon>
        <taxon>Eurotiomycetidae</taxon>
        <taxon>Eurotiales</taxon>
        <taxon>Aspergillaceae</taxon>
        <taxon>Aspergillus</taxon>
        <taxon>Aspergillus subgen. Circumdati</taxon>
    </lineage>
</organism>
<feature type="transmembrane region" description="Helical" evidence="9">
    <location>
        <begin position="393"/>
        <end position="417"/>
    </location>
</feature>
<gene>
    <name evidence="12" type="ORF">BDV25DRAFT_138445</name>
</gene>
<dbReference type="PANTHER" id="PTHR48022">
    <property type="entry name" value="PLASTIDIC GLUCOSE TRANSPORTER 4"/>
    <property type="match status" value="1"/>
</dbReference>
<dbReference type="GO" id="GO:0005351">
    <property type="term" value="F:carbohydrate:proton symporter activity"/>
    <property type="evidence" value="ECO:0007669"/>
    <property type="project" value="TreeGrafter"/>
</dbReference>
<feature type="transmembrane region" description="Helical" evidence="9">
    <location>
        <begin position="363"/>
        <end position="386"/>
    </location>
</feature>
<dbReference type="Pfam" id="PF00083">
    <property type="entry name" value="Sugar_tr"/>
    <property type="match status" value="1"/>
</dbReference>
<feature type="region of interest" description="Disordered" evidence="8">
    <location>
        <begin position="466"/>
        <end position="498"/>
    </location>
</feature>
<dbReference type="FunFam" id="1.20.1250.20:FF:000134">
    <property type="entry name" value="MFS sugar transporter protein"/>
    <property type="match status" value="1"/>
</dbReference>
<evidence type="ECO:0000313" key="13">
    <source>
        <dbReference type="Proteomes" id="UP000325780"/>
    </source>
</evidence>
<evidence type="ECO:0000256" key="8">
    <source>
        <dbReference type="SAM" id="MobiDB-lite"/>
    </source>
</evidence>
<feature type="transmembrane region" description="Helical" evidence="9">
    <location>
        <begin position="261"/>
        <end position="279"/>
    </location>
</feature>
<evidence type="ECO:0000256" key="7">
    <source>
        <dbReference type="RuleBase" id="RU003346"/>
    </source>
</evidence>
<feature type="transmembrane region" description="Helical" evidence="9">
    <location>
        <begin position="80"/>
        <end position="100"/>
    </location>
</feature>
<dbReference type="AlphaFoldDB" id="A0A5N6TZP7"/>
<dbReference type="OrthoDB" id="6133115at2759"/>
<feature type="signal peptide" evidence="10">
    <location>
        <begin position="1"/>
        <end position="21"/>
    </location>
</feature>
<evidence type="ECO:0000256" key="6">
    <source>
        <dbReference type="ARBA" id="ARBA00023136"/>
    </source>
</evidence>
<feature type="transmembrane region" description="Helical" evidence="9">
    <location>
        <begin position="50"/>
        <end position="73"/>
    </location>
</feature>
<evidence type="ECO:0000256" key="9">
    <source>
        <dbReference type="SAM" id="Phobius"/>
    </source>
</evidence>
<keyword evidence="6 9" id="KW-0472">Membrane</keyword>
<dbReference type="PROSITE" id="PS00217">
    <property type="entry name" value="SUGAR_TRANSPORT_2"/>
    <property type="match status" value="1"/>
</dbReference>
<dbReference type="PROSITE" id="PS50850">
    <property type="entry name" value="MFS"/>
    <property type="match status" value="1"/>
</dbReference>
<feature type="transmembrane region" description="Helical" evidence="9">
    <location>
        <begin position="170"/>
        <end position="193"/>
    </location>
</feature>
<feature type="compositionally biased region" description="Basic and acidic residues" evidence="8">
    <location>
        <begin position="474"/>
        <end position="498"/>
    </location>
</feature>
<sequence>MVSLNLVLITLVVALGGFVYGVDSGIIATTLGHDTFKYAMFGPTGSNADLQGAIVSLYNVGQAFGTFAAGYSANRFSRRWTICGSAIISIIGAILQTAAVNAGMMIAGRFFAGVGCGMLLTVVPVYIAEASPPQQRGFIVGIQGFMIAIGFCAANWIGYGGAYAKGDAQWRIPLAMQMPGPLLLVIGCCFIPYSPRWLIQVERYEEARAVLTMLRKPEIDENAVSRDLTQIQEQIRAEATEVISFHVACMKLFSRRYLHRTLIACFIVVMGQFSGSQVIQNYQNNFYETVGFTGNTSLLISGIYGFMGVLGQVIYLFVVADSWPRTRTLWAGSLFLSIMIAICMALSAQYGDDSSGNLDGSRAAIAMIFLYSCAYAVFFNATIWVVPSEIFPFFLRSTGLGLAVFCKSVAAIVLSQITPTALENVSWRYYSLFIATNAVAALVYYFFLPETGGKSLEQIAELFGDPPVPNPSDKAGDLDDKGNELQAKDARSTHVEKV</sequence>
<feature type="transmembrane region" description="Helical" evidence="9">
    <location>
        <begin position="330"/>
        <end position="351"/>
    </location>
</feature>
<protein>
    <submittedName>
        <fullName evidence="12">General substrate transporter</fullName>
    </submittedName>
</protein>
<evidence type="ECO:0000256" key="3">
    <source>
        <dbReference type="ARBA" id="ARBA00022448"/>
    </source>
</evidence>
<keyword evidence="4 9" id="KW-0812">Transmembrane</keyword>
<feature type="transmembrane region" description="Helical" evidence="9">
    <location>
        <begin position="106"/>
        <end position="126"/>
    </location>
</feature>
<dbReference type="NCBIfam" id="TIGR00879">
    <property type="entry name" value="SP"/>
    <property type="match status" value="1"/>
</dbReference>